<sequence length="63" mass="6632">MTSIITEHPRRDPLDSVETRPAIAGRGAGSSDRTRFDVLHPATRKSPCNVADVPPAVPGKAVG</sequence>
<feature type="compositionally biased region" description="Basic and acidic residues" evidence="1">
    <location>
        <begin position="7"/>
        <end position="18"/>
    </location>
</feature>
<accession>A0ABN3IPP0</accession>
<evidence type="ECO:0000313" key="3">
    <source>
        <dbReference type="Proteomes" id="UP001501231"/>
    </source>
</evidence>
<dbReference type="EMBL" id="BAAARW010000006">
    <property type="protein sequence ID" value="GAA2410552.1"/>
    <property type="molecule type" value="Genomic_DNA"/>
</dbReference>
<comment type="caution">
    <text evidence="2">The sequence shown here is derived from an EMBL/GenBank/DDBJ whole genome shotgun (WGS) entry which is preliminary data.</text>
</comment>
<protein>
    <submittedName>
        <fullName evidence="2">Uncharacterized protein</fullName>
    </submittedName>
</protein>
<gene>
    <name evidence="2" type="ORF">GCM10010191_19340</name>
</gene>
<feature type="region of interest" description="Disordered" evidence="1">
    <location>
        <begin position="1"/>
        <end position="63"/>
    </location>
</feature>
<keyword evidence="3" id="KW-1185">Reference proteome</keyword>
<evidence type="ECO:0000256" key="1">
    <source>
        <dbReference type="SAM" id="MobiDB-lite"/>
    </source>
</evidence>
<evidence type="ECO:0000313" key="2">
    <source>
        <dbReference type="EMBL" id="GAA2410552.1"/>
    </source>
</evidence>
<reference evidence="2 3" key="1">
    <citation type="journal article" date="2019" name="Int. J. Syst. Evol. Microbiol.">
        <title>The Global Catalogue of Microorganisms (GCM) 10K type strain sequencing project: providing services to taxonomists for standard genome sequencing and annotation.</title>
        <authorList>
            <consortium name="The Broad Institute Genomics Platform"/>
            <consortium name="The Broad Institute Genome Sequencing Center for Infectious Disease"/>
            <person name="Wu L."/>
            <person name="Ma J."/>
        </authorList>
    </citation>
    <scope>NUCLEOTIDE SEQUENCE [LARGE SCALE GENOMIC DNA]</scope>
    <source>
        <strain evidence="2 3">JCM 3325</strain>
    </source>
</reference>
<dbReference type="RefSeq" id="WP_344588326.1">
    <property type="nucleotide sequence ID" value="NZ_BAAARW010000006.1"/>
</dbReference>
<name>A0ABN3IPP0_9ACTN</name>
<proteinExistence type="predicted"/>
<dbReference type="Proteomes" id="UP001501231">
    <property type="component" value="Unassembled WGS sequence"/>
</dbReference>
<organism evidence="2 3">
    <name type="scientific">Actinomadura vinacea</name>
    <dbReference type="NCBI Taxonomy" id="115336"/>
    <lineage>
        <taxon>Bacteria</taxon>
        <taxon>Bacillati</taxon>
        <taxon>Actinomycetota</taxon>
        <taxon>Actinomycetes</taxon>
        <taxon>Streptosporangiales</taxon>
        <taxon>Thermomonosporaceae</taxon>
        <taxon>Actinomadura</taxon>
    </lineage>
</organism>